<dbReference type="GO" id="GO:0032259">
    <property type="term" value="P:methylation"/>
    <property type="evidence" value="ECO:0007669"/>
    <property type="project" value="UniProtKB-KW"/>
</dbReference>
<evidence type="ECO:0000256" key="1">
    <source>
        <dbReference type="ARBA" id="ARBA00010086"/>
    </source>
</evidence>
<dbReference type="EMBL" id="HBGW01102972">
    <property type="protein sequence ID" value="CAD9647267.1"/>
    <property type="molecule type" value="Transcribed_RNA"/>
</dbReference>
<evidence type="ECO:0000256" key="5">
    <source>
        <dbReference type="ARBA" id="ARBA00022691"/>
    </source>
</evidence>
<dbReference type="EC" id="2.1.1.22" evidence="2"/>
<dbReference type="InterPro" id="IPR012901">
    <property type="entry name" value="CARME"/>
</dbReference>
<dbReference type="PANTHER" id="PTHR12303">
    <property type="entry name" value="CARNOSINE N-METHYLTRANSFERASE"/>
    <property type="match status" value="1"/>
</dbReference>
<dbReference type="PANTHER" id="PTHR12303:SF6">
    <property type="entry name" value="CARNOSINE N-METHYLTRANSFERASE"/>
    <property type="match status" value="1"/>
</dbReference>
<comment type="similarity">
    <text evidence="1">Belongs to the carnosine N-methyltransferase family.</text>
</comment>
<dbReference type="GO" id="GO:0030735">
    <property type="term" value="F:carnosine N-methyltransferase activity"/>
    <property type="evidence" value="ECO:0007669"/>
    <property type="project" value="UniProtKB-EC"/>
</dbReference>
<keyword evidence="5" id="KW-0949">S-adenosyl-L-methionine</keyword>
<keyword evidence="3" id="KW-0489">Methyltransferase</keyword>
<dbReference type="SMART" id="SM01296">
    <property type="entry name" value="N2227"/>
    <property type="match status" value="1"/>
</dbReference>
<sequence length="360" mass="39804">MAALRPWSPQIYTDVVRAYGNHSVREVDRVKRNLFGLSDDDKAELIWKPEDQVGKMKDAVCANLAFLAKLSEAIQKAPALQGGDAPTGVKPVQTLLQTLTREWSAEGAEERRECFERLLGALDSHLQAKAEEAATAGTARPRVLCPGASLGRLAFEVQQRGYESVGCEARVLNYFTCEFIRQQGATPEAHRIQPYALSTCNRFRREDHIRPTPVPDVAIEGSAFPQVRFGDFTRLYDEATERGAFDAVLTAFAVDSSPNIFRFVRTVAHVLRPGGVWANFGPLAYDTDHDEGHGHGVELSWEELRHAVSHFFDVKEEDFVDAFDAANAESMMQIQYNCVFFKAVRNSTPAVGIGGTPAAS</sequence>
<evidence type="ECO:0000256" key="3">
    <source>
        <dbReference type="ARBA" id="ARBA00022603"/>
    </source>
</evidence>
<evidence type="ECO:0000313" key="6">
    <source>
        <dbReference type="EMBL" id="CAD9647267.1"/>
    </source>
</evidence>
<protein>
    <recommendedName>
        <fullName evidence="2">carnosine N-methyltransferase</fullName>
        <ecNumber evidence="2">2.1.1.22</ecNumber>
    </recommendedName>
</protein>
<name>A0A6U8XGW3_9DINO</name>
<dbReference type="Pfam" id="PF07942">
    <property type="entry name" value="CARME"/>
    <property type="match status" value="1"/>
</dbReference>
<reference evidence="6" key="1">
    <citation type="submission" date="2021-01" db="EMBL/GenBank/DDBJ databases">
        <authorList>
            <person name="Corre E."/>
            <person name="Pelletier E."/>
            <person name="Niang G."/>
            <person name="Scheremetjew M."/>
            <person name="Finn R."/>
            <person name="Kale V."/>
            <person name="Holt S."/>
            <person name="Cochrane G."/>
            <person name="Meng A."/>
            <person name="Brown T."/>
            <person name="Cohen L."/>
        </authorList>
    </citation>
    <scope>NUCLEOTIDE SEQUENCE</scope>
    <source>
        <strain evidence="6">RCC3387</strain>
    </source>
</reference>
<dbReference type="InterPro" id="IPR029063">
    <property type="entry name" value="SAM-dependent_MTases_sf"/>
</dbReference>
<evidence type="ECO:0000256" key="4">
    <source>
        <dbReference type="ARBA" id="ARBA00022679"/>
    </source>
</evidence>
<dbReference type="Gene3D" id="3.40.50.150">
    <property type="entry name" value="Vaccinia Virus protein VP39"/>
    <property type="match status" value="1"/>
</dbReference>
<proteinExistence type="inferred from homology"/>
<evidence type="ECO:0000256" key="2">
    <source>
        <dbReference type="ARBA" id="ARBA00012003"/>
    </source>
</evidence>
<gene>
    <name evidence="6" type="ORF">BRAN1462_LOCUS65089</name>
</gene>
<dbReference type="SUPFAM" id="SSF53335">
    <property type="entry name" value="S-adenosyl-L-methionine-dependent methyltransferases"/>
    <property type="match status" value="1"/>
</dbReference>
<keyword evidence="4" id="KW-0808">Transferase</keyword>
<dbReference type="AlphaFoldDB" id="A0A6U8XGW3"/>
<organism evidence="6">
    <name type="scientific">Zooxanthella nutricula</name>
    <dbReference type="NCBI Taxonomy" id="1333877"/>
    <lineage>
        <taxon>Eukaryota</taxon>
        <taxon>Sar</taxon>
        <taxon>Alveolata</taxon>
        <taxon>Dinophyceae</taxon>
        <taxon>Peridiniales</taxon>
        <taxon>Peridiniales incertae sedis</taxon>
        <taxon>Zooxanthella</taxon>
    </lineage>
</organism>
<accession>A0A6U8XGW3</accession>